<proteinExistence type="predicted"/>
<dbReference type="Proteomes" id="UP000032180">
    <property type="component" value="Chromosome 3"/>
</dbReference>
<keyword evidence="3" id="KW-1185">Reference proteome</keyword>
<reference evidence="3" key="2">
    <citation type="submission" date="2013-12" db="EMBL/GenBank/DDBJ databases">
        <authorList>
            <person name="Yu Y."/>
            <person name="Lee S."/>
            <person name="de Baynast K."/>
            <person name="Wissotski M."/>
            <person name="Liu L."/>
            <person name="Talag J."/>
            <person name="Goicoechea J."/>
            <person name="Angelova A."/>
            <person name="Jetty R."/>
            <person name="Kudrna D."/>
            <person name="Golser W."/>
            <person name="Rivera L."/>
            <person name="Zhang J."/>
            <person name="Wing R."/>
        </authorList>
    </citation>
    <scope>NUCLEOTIDE SEQUENCE</scope>
</reference>
<reference evidence="2" key="3">
    <citation type="submission" date="2015-04" db="UniProtKB">
        <authorList>
            <consortium name="EnsemblPlants"/>
        </authorList>
    </citation>
    <scope>IDENTIFICATION</scope>
</reference>
<dbReference type="InterPro" id="IPR005174">
    <property type="entry name" value="KIB1-4_b-propeller"/>
</dbReference>
<dbReference type="EnsemblPlants" id="LPERR03G26410.1">
    <property type="protein sequence ID" value="LPERR03G26410.1"/>
    <property type="gene ID" value="LPERR03G26410"/>
</dbReference>
<dbReference type="PANTHER" id="PTHR33127">
    <property type="entry name" value="TRANSMEMBRANE PROTEIN"/>
    <property type="match status" value="1"/>
</dbReference>
<dbReference type="PANTHER" id="PTHR33127:SF4">
    <property type="entry name" value="OS03G0779600 PROTEIN"/>
    <property type="match status" value="1"/>
</dbReference>
<dbReference type="AlphaFoldDB" id="A0A0D9VY58"/>
<sequence length="251" mass="27243">MEGPSRVPVSCLAVKHGADSDKPALFSISDGTAIHNNGGADIPGLTNDNAWVTPQGWILVRSESDAATFLQNPQDPDDKIHLPHLPHSLSSHCMCVISGKPRRGDCVVLLVEPDDDDDARFLWYCLLGGEDWARHEYDIGTQPDIRPGKEGLREKVPICNIAACRGKFYFNGTTETVGELEFTPTPMFSSIAIADPLPGGYGVLGVAKVFLVESDGELYMQWHGVEEIDGRAFLLASGFGASRPADSELRH</sequence>
<dbReference type="Pfam" id="PF03478">
    <property type="entry name" value="Beta-prop_KIB1-4"/>
    <property type="match status" value="1"/>
</dbReference>
<evidence type="ECO:0000259" key="1">
    <source>
        <dbReference type="Pfam" id="PF03478"/>
    </source>
</evidence>
<accession>A0A0D9VY58</accession>
<dbReference type="HOGENOM" id="CLU_032864_1_1_1"/>
<organism evidence="2 3">
    <name type="scientific">Leersia perrieri</name>
    <dbReference type="NCBI Taxonomy" id="77586"/>
    <lineage>
        <taxon>Eukaryota</taxon>
        <taxon>Viridiplantae</taxon>
        <taxon>Streptophyta</taxon>
        <taxon>Embryophyta</taxon>
        <taxon>Tracheophyta</taxon>
        <taxon>Spermatophyta</taxon>
        <taxon>Magnoliopsida</taxon>
        <taxon>Liliopsida</taxon>
        <taxon>Poales</taxon>
        <taxon>Poaceae</taxon>
        <taxon>BOP clade</taxon>
        <taxon>Oryzoideae</taxon>
        <taxon>Oryzeae</taxon>
        <taxon>Oryzinae</taxon>
        <taxon>Leersia</taxon>
    </lineage>
</organism>
<name>A0A0D9VY58_9ORYZ</name>
<protein>
    <recommendedName>
        <fullName evidence="1">KIB1-4 beta-propeller domain-containing protein</fullName>
    </recommendedName>
</protein>
<feature type="domain" description="KIB1-4 beta-propeller" evidence="1">
    <location>
        <begin position="45"/>
        <end position="220"/>
    </location>
</feature>
<evidence type="ECO:0000313" key="2">
    <source>
        <dbReference type="EnsemblPlants" id="LPERR03G26410.1"/>
    </source>
</evidence>
<dbReference type="eggNOG" id="KOG0001">
    <property type="taxonomic scope" value="Eukaryota"/>
</dbReference>
<dbReference type="Gramene" id="LPERR03G26410.1">
    <property type="protein sequence ID" value="LPERR03G26410.1"/>
    <property type="gene ID" value="LPERR03G26410"/>
</dbReference>
<evidence type="ECO:0000313" key="3">
    <source>
        <dbReference type="Proteomes" id="UP000032180"/>
    </source>
</evidence>
<reference evidence="2 3" key="1">
    <citation type="submission" date="2012-08" db="EMBL/GenBank/DDBJ databases">
        <title>Oryza genome evolution.</title>
        <authorList>
            <person name="Wing R.A."/>
        </authorList>
    </citation>
    <scope>NUCLEOTIDE SEQUENCE</scope>
</reference>